<accession>A0AA41R0F2</accession>
<keyword evidence="1 2" id="KW-0597">Phosphoprotein</keyword>
<evidence type="ECO:0000313" key="4">
    <source>
        <dbReference type="EMBL" id="MCJ8499822.1"/>
    </source>
</evidence>
<dbReference type="RefSeq" id="WP_246903350.1">
    <property type="nucleotide sequence ID" value="NZ_JALJRB010000003.1"/>
</dbReference>
<evidence type="ECO:0000256" key="2">
    <source>
        <dbReference type="PROSITE-ProRule" id="PRU00169"/>
    </source>
</evidence>
<keyword evidence="5" id="KW-1185">Reference proteome</keyword>
<evidence type="ECO:0000259" key="3">
    <source>
        <dbReference type="PROSITE" id="PS50110"/>
    </source>
</evidence>
<dbReference type="PANTHER" id="PTHR44591">
    <property type="entry name" value="STRESS RESPONSE REGULATOR PROTEIN 1"/>
    <property type="match status" value="1"/>
</dbReference>
<name>A0AA41R0F2_9BACT</name>
<evidence type="ECO:0000313" key="5">
    <source>
        <dbReference type="Proteomes" id="UP001165427"/>
    </source>
</evidence>
<organism evidence="4 5">
    <name type="scientific">Desulfatitalea alkaliphila</name>
    <dbReference type="NCBI Taxonomy" id="2929485"/>
    <lineage>
        <taxon>Bacteria</taxon>
        <taxon>Pseudomonadati</taxon>
        <taxon>Thermodesulfobacteriota</taxon>
        <taxon>Desulfobacteria</taxon>
        <taxon>Desulfobacterales</taxon>
        <taxon>Desulfosarcinaceae</taxon>
        <taxon>Desulfatitalea</taxon>
    </lineage>
</organism>
<dbReference type="CDD" id="cd00156">
    <property type="entry name" value="REC"/>
    <property type="match status" value="1"/>
</dbReference>
<evidence type="ECO:0000256" key="1">
    <source>
        <dbReference type="ARBA" id="ARBA00022553"/>
    </source>
</evidence>
<sequence length="126" mass="13534">MAPARILVVDDNDAIRSVVSRMLSGLGYEVASADNGESGLNVFLKHNFDIVLSDYEMPGMDGVALACRIKQYSPGVAVVIMTGSGKEDMIIGKISAVDVVIAKPFSMDELDGTLRNLHGKVFRAYP</sequence>
<dbReference type="InterPro" id="IPR011006">
    <property type="entry name" value="CheY-like_superfamily"/>
</dbReference>
<proteinExistence type="predicted"/>
<dbReference type="EMBL" id="JALJRB010000003">
    <property type="protein sequence ID" value="MCJ8499822.1"/>
    <property type="molecule type" value="Genomic_DNA"/>
</dbReference>
<feature type="modified residue" description="4-aspartylphosphate" evidence="2">
    <location>
        <position position="54"/>
    </location>
</feature>
<reference evidence="4" key="1">
    <citation type="submission" date="2022-04" db="EMBL/GenBank/DDBJ databases">
        <title>Desulfatitalea alkaliphila sp. nov., a novel anaerobic sulfate-reducing bacterium isolated from terrestrial mud volcano, Taman Peninsula, Russia.</title>
        <authorList>
            <person name="Khomyakova M.A."/>
            <person name="Merkel A.Y."/>
            <person name="Slobodkin A.I."/>
        </authorList>
    </citation>
    <scope>NUCLEOTIDE SEQUENCE</scope>
    <source>
        <strain evidence="4">M08but</strain>
    </source>
</reference>
<dbReference type="Gene3D" id="3.40.50.2300">
    <property type="match status" value="1"/>
</dbReference>
<dbReference type="PROSITE" id="PS50110">
    <property type="entry name" value="RESPONSE_REGULATORY"/>
    <property type="match status" value="1"/>
</dbReference>
<gene>
    <name evidence="4" type="ORF">MRX98_04490</name>
</gene>
<dbReference type="SMART" id="SM00448">
    <property type="entry name" value="REC"/>
    <property type="match status" value="1"/>
</dbReference>
<feature type="domain" description="Response regulatory" evidence="3">
    <location>
        <begin position="5"/>
        <end position="118"/>
    </location>
</feature>
<dbReference type="InterPro" id="IPR050595">
    <property type="entry name" value="Bact_response_regulator"/>
</dbReference>
<dbReference type="Pfam" id="PF00072">
    <property type="entry name" value="Response_reg"/>
    <property type="match status" value="1"/>
</dbReference>
<dbReference type="Proteomes" id="UP001165427">
    <property type="component" value="Unassembled WGS sequence"/>
</dbReference>
<dbReference type="GO" id="GO:0000160">
    <property type="term" value="P:phosphorelay signal transduction system"/>
    <property type="evidence" value="ECO:0007669"/>
    <property type="project" value="InterPro"/>
</dbReference>
<dbReference type="AlphaFoldDB" id="A0AA41R0F2"/>
<dbReference type="PANTHER" id="PTHR44591:SF3">
    <property type="entry name" value="RESPONSE REGULATORY DOMAIN-CONTAINING PROTEIN"/>
    <property type="match status" value="1"/>
</dbReference>
<dbReference type="InterPro" id="IPR001789">
    <property type="entry name" value="Sig_transdc_resp-reg_receiver"/>
</dbReference>
<dbReference type="SUPFAM" id="SSF52172">
    <property type="entry name" value="CheY-like"/>
    <property type="match status" value="1"/>
</dbReference>
<comment type="caution">
    <text evidence="4">The sequence shown here is derived from an EMBL/GenBank/DDBJ whole genome shotgun (WGS) entry which is preliminary data.</text>
</comment>
<protein>
    <submittedName>
        <fullName evidence="4">Response regulator</fullName>
    </submittedName>
</protein>